<comment type="caution">
    <text evidence="2">The sequence shown here is derived from an EMBL/GenBank/DDBJ whole genome shotgun (WGS) entry which is preliminary data.</text>
</comment>
<dbReference type="PANTHER" id="PTHR43742:SF2">
    <property type="entry name" value="ASSIMILATORY NITRATE REDUCTASE CATALYTIC SUBUNIT"/>
    <property type="match status" value="1"/>
</dbReference>
<dbReference type="AlphaFoldDB" id="A0A6V8PMY6"/>
<dbReference type="InterPro" id="IPR006657">
    <property type="entry name" value="MoPterin_dinucl-bd_dom"/>
</dbReference>
<dbReference type="Pfam" id="PF01568">
    <property type="entry name" value="Molydop_binding"/>
    <property type="match status" value="1"/>
</dbReference>
<dbReference type="EMBL" id="BLSA01000289">
    <property type="protein sequence ID" value="GFP33134.1"/>
    <property type="molecule type" value="Genomic_DNA"/>
</dbReference>
<reference evidence="2 3" key="1">
    <citation type="journal article" date="2020" name="Front. Microbiol.">
        <title>Single-cell genomics of novel Actinobacteria with the Wood-Ljungdahl pathway discovered in a serpentinizing system.</title>
        <authorList>
            <person name="Merino N."/>
            <person name="Kawai M."/>
            <person name="Boyd E.S."/>
            <person name="Colman D.R."/>
            <person name="McGlynn S.E."/>
            <person name="Nealson K.H."/>
            <person name="Kurokawa K."/>
            <person name="Hongoh Y."/>
        </authorList>
    </citation>
    <scope>NUCLEOTIDE SEQUENCE [LARGE SCALE GENOMIC DNA]</scope>
    <source>
        <strain evidence="2 3">S42</strain>
    </source>
</reference>
<dbReference type="GO" id="GO:0016491">
    <property type="term" value="F:oxidoreductase activity"/>
    <property type="evidence" value="ECO:0007669"/>
    <property type="project" value="InterPro"/>
</dbReference>
<feature type="domain" description="Molybdopterin dinucleotide-binding" evidence="1">
    <location>
        <begin position="111"/>
        <end position="215"/>
    </location>
</feature>
<dbReference type="GO" id="GO:0043546">
    <property type="term" value="F:molybdopterin cofactor binding"/>
    <property type="evidence" value="ECO:0007669"/>
    <property type="project" value="InterPro"/>
</dbReference>
<gene>
    <name evidence="2" type="ORF">HKBW3S42_01452</name>
</gene>
<dbReference type="PANTHER" id="PTHR43742">
    <property type="entry name" value="TRIMETHYLAMINE-N-OXIDE REDUCTASE"/>
    <property type="match status" value="1"/>
</dbReference>
<accession>A0A6V8PMY6</accession>
<dbReference type="Gene3D" id="3.40.50.740">
    <property type="match status" value="1"/>
</dbReference>
<evidence type="ECO:0000313" key="2">
    <source>
        <dbReference type="EMBL" id="GFP33134.1"/>
    </source>
</evidence>
<protein>
    <submittedName>
        <fullName evidence="2">Formate dehydrogenase major subunit</fullName>
    </submittedName>
</protein>
<name>A0A6V8PMY6_9ACTN</name>
<dbReference type="InterPro" id="IPR009010">
    <property type="entry name" value="Asp_de-COase-like_dom_sf"/>
</dbReference>
<feature type="non-terminal residue" evidence="2">
    <location>
        <position position="1"/>
    </location>
</feature>
<dbReference type="Gene3D" id="2.40.40.20">
    <property type="match status" value="1"/>
</dbReference>
<dbReference type="InterPro" id="IPR050612">
    <property type="entry name" value="Prok_Mopterin_Oxidored"/>
</dbReference>
<evidence type="ECO:0000259" key="1">
    <source>
        <dbReference type="Pfam" id="PF01568"/>
    </source>
</evidence>
<sequence>AGYYAQSGIFHLKGSFAFAQPARKSCVGRLNWNYNTPAKVWDEIRELTPHYFLGMTIERLEEACLQWPCTSIDHPGTPIMHKGKFSRGIGQFSTVEYRPLAADSTDKEYPFILTTGRKLYQYHTRTMTGRVDGLNYLLGEERIQISPQDAEALELTPEDTVRVTSRRGSLETKIQITDRVPPGVVCMSFHFAESAVNMLTDPAVCNMSVVSGLKVSAVRIEKV</sequence>
<dbReference type="Proteomes" id="UP000568877">
    <property type="component" value="Unassembled WGS sequence"/>
</dbReference>
<organism evidence="2 3">
    <name type="scientific">Candidatus Hakubella thermalkaliphila</name>
    <dbReference type="NCBI Taxonomy" id="2754717"/>
    <lineage>
        <taxon>Bacteria</taxon>
        <taxon>Bacillati</taxon>
        <taxon>Actinomycetota</taxon>
        <taxon>Actinomycetota incertae sedis</taxon>
        <taxon>Candidatus Hakubellales</taxon>
        <taxon>Candidatus Hakubellaceae</taxon>
        <taxon>Candidatus Hakubella</taxon>
    </lineage>
</organism>
<dbReference type="SUPFAM" id="SSF50692">
    <property type="entry name" value="ADC-like"/>
    <property type="match status" value="1"/>
</dbReference>
<proteinExistence type="predicted"/>
<evidence type="ECO:0000313" key="3">
    <source>
        <dbReference type="Proteomes" id="UP000568877"/>
    </source>
</evidence>